<evidence type="ECO:0000313" key="2">
    <source>
        <dbReference type="EMBL" id="AFM03701.1"/>
    </source>
</evidence>
<dbReference type="KEGG" id="fli:Fleli_1267"/>
<name>I4AIB6_BERLS</name>
<proteinExistence type="predicted"/>
<reference evidence="3" key="1">
    <citation type="submission" date="2012-06" db="EMBL/GenBank/DDBJ databases">
        <title>The complete genome of Flexibacter litoralis DSM 6794.</title>
        <authorList>
            <person name="Lucas S."/>
            <person name="Copeland A."/>
            <person name="Lapidus A."/>
            <person name="Glavina del Rio T."/>
            <person name="Dalin E."/>
            <person name="Tice H."/>
            <person name="Bruce D."/>
            <person name="Goodwin L."/>
            <person name="Pitluck S."/>
            <person name="Peters L."/>
            <person name="Ovchinnikova G."/>
            <person name="Lu M."/>
            <person name="Kyrpides N."/>
            <person name="Mavromatis K."/>
            <person name="Ivanova N."/>
            <person name="Brettin T."/>
            <person name="Detter J.C."/>
            <person name="Han C."/>
            <person name="Larimer F."/>
            <person name="Land M."/>
            <person name="Hauser L."/>
            <person name="Markowitz V."/>
            <person name="Cheng J.-F."/>
            <person name="Hugenholtz P."/>
            <person name="Woyke T."/>
            <person name="Wu D."/>
            <person name="Spring S."/>
            <person name="Lang E."/>
            <person name="Kopitz M."/>
            <person name="Brambilla E."/>
            <person name="Klenk H.-P."/>
            <person name="Eisen J.A."/>
        </authorList>
    </citation>
    <scope>NUCLEOTIDE SEQUENCE [LARGE SCALE GENOMIC DNA]</scope>
    <source>
        <strain evidence="3">ATCC 23117 / DSM 6794 / NBRC 15988 / NCIMB 1366 / Sio-4</strain>
    </source>
</reference>
<dbReference type="InterPro" id="IPR035985">
    <property type="entry name" value="Ubiquitin-activating_enz"/>
</dbReference>
<dbReference type="InterPro" id="IPR022291">
    <property type="entry name" value="Bacteriocin_synth_cyclodeHase"/>
</dbReference>
<dbReference type="STRING" id="880071.Fleli_1267"/>
<dbReference type="NCBIfam" id="TIGR03882">
    <property type="entry name" value="cyclo_dehyd_2"/>
    <property type="match status" value="1"/>
</dbReference>
<protein>
    <submittedName>
        <fullName evidence="2">Bacteriocin biosynthesis cyclodehydratase domain protein</fullName>
    </submittedName>
</protein>
<feature type="domain" description="THIF-type NAD/FAD binding fold" evidence="1">
    <location>
        <begin position="141"/>
        <end position="302"/>
    </location>
</feature>
<dbReference type="PATRIC" id="fig|880071.3.peg.1239"/>
<evidence type="ECO:0000313" key="3">
    <source>
        <dbReference type="Proteomes" id="UP000006054"/>
    </source>
</evidence>
<dbReference type="InterPro" id="IPR000594">
    <property type="entry name" value="ThiF_NAD_FAD-bd"/>
</dbReference>
<dbReference type="Pfam" id="PF00899">
    <property type="entry name" value="ThiF"/>
    <property type="match status" value="1"/>
</dbReference>
<dbReference type="HOGENOM" id="CLU_862636_0_0_10"/>
<accession>I4AIB6</accession>
<dbReference type="EMBL" id="CP003345">
    <property type="protein sequence ID" value="AFM03701.1"/>
    <property type="molecule type" value="Genomic_DNA"/>
</dbReference>
<dbReference type="Gene3D" id="3.40.50.720">
    <property type="entry name" value="NAD(P)-binding Rossmann-like Domain"/>
    <property type="match status" value="1"/>
</dbReference>
<dbReference type="eggNOG" id="COG1944">
    <property type="taxonomic scope" value="Bacteria"/>
</dbReference>
<dbReference type="AlphaFoldDB" id="I4AIB6"/>
<dbReference type="OrthoDB" id="1074280at2"/>
<gene>
    <name evidence="2" type="ordered locus">Fleli_1267</name>
</gene>
<evidence type="ECO:0000259" key="1">
    <source>
        <dbReference type="Pfam" id="PF00899"/>
    </source>
</evidence>
<dbReference type="Proteomes" id="UP000006054">
    <property type="component" value="Chromosome"/>
</dbReference>
<sequence length="322" mass="37040">MITDYDIFKDKENGCFQLSTHSVSYAIEFDNEEKENIFLEAVSLLQEKEDLSLSQLTKALTKTANKDMVLEVLSNLADFDLLPTEWAKELGVDTSSVYTDKKFSELDTKTIVIIGDSPLSTRLHKELSDSYYKPVLHHKKTKDLTIDSIQSLIKQADLVVLDSNQWSPYHIELVNKIALDENKPWLFIGGIDSGQLKIGPLFYGKETGCYNCLISRVKSNHEYPTFFNSYEQHLKENKKASKPDKFVHEETMYSVLANMAMLEIFKFFESWAIPSTFKTLLTMDIFNMNIQKHNLLKKPYCEVCHPKLEYSASAWLESVTLK</sequence>
<organism evidence="2 3">
    <name type="scientific">Bernardetia litoralis (strain ATCC 23117 / DSM 6794 / NBRC 15988 / NCIMB 1366 / Fx l1 / Sio-4)</name>
    <name type="common">Flexibacter litoralis</name>
    <dbReference type="NCBI Taxonomy" id="880071"/>
    <lineage>
        <taxon>Bacteria</taxon>
        <taxon>Pseudomonadati</taxon>
        <taxon>Bacteroidota</taxon>
        <taxon>Cytophagia</taxon>
        <taxon>Cytophagales</taxon>
        <taxon>Bernardetiaceae</taxon>
        <taxon>Bernardetia</taxon>
    </lineage>
</organism>
<dbReference type="GO" id="GO:0008641">
    <property type="term" value="F:ubiquitin-like modifier activating enzyme activity"/>
    <property type="evidence" value="ECO:0007669"/>
    <property type="project" value="InterPro"/>
</dbReference>
<keyword evidence="3" id="KW-1185">Reference proteome</keyword>
<dbReference type="RefSeq" id="WP_014797158.1">
    <property type="nucleotide sequence ID" value="NC_018018.1"/>
</dbReference>
<dbReference type="SUPFAM" id="SSF69572">
    <property type="entry name" value="Activating enzymes of the ubiquitin-like proteins"/>
    <property type="match status" value="1"/>
</dbReference>